<evidence type="ECO:0000256" key="6">
    <source>
        <dbReference type="ARBA" id="ARBA00022692"/>
    </source>
</evidence>
<proteinExistence type="inferred from homology"/>
<evidence type="ECO:0000259" key="18">
    <source>
        <dbReference type="Pfam" id="PF07715"/>
    </source>
</evidence>
<evidence type="ECO:0000256" key="15">
    <source>
        <dbReference type="RuleBase" id="RU003357"/>
    </source>
</evidence>
<organism evidence="19 20">
    <name type="scientific">Bradyrhizobium canariense</name>
    <dbReference type="NCBI Taxonomy" id="255045"/>
    <lineage>
        <taxon>Bacteria</taxon>
        <taxon>Pseudomonadati</taxon>
        <taxon>Pseudomonadota</taxon>
        <taxon>Alphaproteobacteria</taxon>
        <taxon>Hyphomicrobiales</taxon>
        <taxon>Nitrobacteraceae</taxon>
        <taxon>Bradyrhizobium</taxon>
    </lineage>
</organism>
<protein>
    <submittedName>
        <fullName evidence="19">Iron complex outermembrane recepter protein</fullName>
    </submittedName>
</protein>
<keyword evidence="13 14" id="KW-0998">Cell outer membrane</keyword>
<dbReference type="Pfam" id="PF00593">
    <property type="entry name" value="TonB_dep_Rec_b-barrel"/>
    <property type="match status" value="1"/>
</dbReference>
<name>A0A1H1QJL7_9BRAD</name>
<dbReference type="Gene3D" id="2.40.170.20">
    <property type="entry name" value="TonB-dependent receptor, beta-barrel domain"/>
    <property type="match status" value="1"/>
</dbReference>
<dbReference type="InterPro" id="IPR037066">
    <property type="entry name" value="Plug_dom_sf"/>
</dbReference>
<feature type="domain" description="TonB-dependent receptor-like beta-barrel" evidence="17">
    <location>
        <begin position="275"/>
        <end position="695"/>
    </location>
</feature>
<feature type="compositionally biased region" description="Polar residues" evidence="16">
    <location>
        <begin position="1"/>
        <end position="11"/>
    </location>
</feature>
<dbReference type="GO" id="GO:0038023">
    <property type="term" value="F:signaling receptor activity"/>
    <property type="evidence" value="ECO:0007669"/>
    <property type="project" value="InterPro"/>
</dbReference>
<dbReference type="InterPro" id="IPR039426">
    <property type="entry name" value="TonB-dep_rcpt-like"/>
</dbReference>
<keyword evidence="11 14" id="KW-0472">Membrane</keyword>
<dbReference type="GO" id="GO:0015891">
    <property type="term" value="P:siderophore transport"/>
    <property type="evidence" value="ECO:0007669"/>
    <property type="project" value="InterPro"/>
</dbReference>
<evidence type="ECO:0000256" key="9">
    <source>
        <dbReference type="ARBA" id="ARBA00023065"/>
    </source>
</evidence>
<evidence type="ECO:0000313" key="19">
    <source>
        <dbReference type="EMBL" id="SDS23527.1"/>
    </source>
</evidence>
<dbReference type="PANTHER" id="PTHR32552">
    <property type="entry name" value="FERRICHROME IRON RECEPTOR-RELATED"/>
    <property type="match status" value="1"/>
</dbReference>
<reference evidence="20" key="1">
    <citation type="submission" date="2016-10" db="EMBL/GenBank/DDBJ databases">
        <authorList>
            <person name="Varghese N."/>
            <person name="Submissions S."/>
        </authorList>
    </citation>
    <scope>NUCLEOTIDE SEQUENCE [LARGE SCALE GENOMIC DNA]</scope>
    <source>
        <strain evidence="20">GAS369</strain>
    </source>
</reference>
<dbReference type="NCBIfam" id="TIGR01783">
    <property type="entry name" value="TonB-siderophor"/>
    <property type="match status" value="1"/>
</dbReference>
<dbReference type="InterPro" id="IPR036942">
    <property type="entry name" value="Beta-barrel_TonB_sf"/>
</dbReference>
<evidence type="ECO:0000256" key="5">
    <source>
        <dbReference type="ARBA" id="ARBA00022496"/>
    </source>
</evidence>
<dbReference type="GO" id="GO:0015344">
    <property type="term" value="F:siderophore uptake transmembrane transporter activity"/>
    <property type="evidence" value="ECO:0007669"/>
    <property type="project" value="TreeGrafter"/>
</dbReference>
<comment type="subcellular location">
    <subcellularLocation>
        <location evidence="1 14">Cell outer membrane</location>
        <topology evidence="1 14">Multi-pass membrane protein</topology>
    </subcellularLocation>
</comment>
<dbReference type="EMBL" id="LT629750">
    <property type="protein sequence ID" value="SDS23527.1"/>
    <property type="molecule type" value="Genomic_DNA"/>
</dbReference>
<evidence type="ECO:0000256" key="10">
    <source>
        <dbReference type="ARBA" id="ARBA00023077"/>
    </source>
</evidence>
<feature type="domain" description="TonB-dependent receptor plug" evidence="18">
    <location>
        <begin position="78"/>
        <end position="180"/>
    </location>
</feature>
<dbReference type="Proteomes" id="UP000243904">
    <property type="component" value="Chromosome I"/>
</dbReference>
<keyword evidence="20" id="KW-1185">Reference proteome</keyword>
<dbReference type="InterPro" id="IPR012910">
    <property type="entry name" value="Plug_dom"/>
</dbReference>
<dbReference type="PANTHER" id="PTHR32552:SF68">
    <property type="entry name" value="FERRICHROME OUTER MEMBRANE TRANSPORTER_PHAGE RECEPTOR"/>
    <property type="match status" value="1"/>
</dbReference>
<dbReference type="GO" id="GO:0009279">
    <property type="term" value="C:cell outer membrane"/>
    <property type="evidence" value="ECO:0007669"/>
    <property type="project" value="UniProtKB-SubCell"/>
</dbReference>
<comment type="similarity">
    <text evidence="2 14 15">Belongs to the TonB-dependent receptor family.</text>
</comment>
<dbReference type="FunFam" id="2.170.130.10:FF:000001">
    <property type="entry name" value="Catecholate siderophore TonB-dependent receptor"/>
    <property type="match status" value="1"/>
</dbReference>
<feature type="region of interest" description="Disordered" evidence="16">
    <location>
        <begin position="1"/>
        <end position="63"/>
    </location>
</feature>
<dbReference type="CDD" id="cd01347">
    <property type="entry name" value="ligand_gated_channel"/>
    <property type="match status" value="1"/>
</dbReference>
<evidence type="ECO:0000256" key="12">
    <source>
        <dbReference type="ARBA" id="ARBA00023170"/>
    </source>
</evidence>
<dbReference type="Gene3D" id="2.170.130.10">
    <property type="entry name" value="TonB-dependent receptor, plug domain"/>
    <property type="match status" value="1"/>
</dbReference>
<evidence type="ECO:0000256" key="4">
    <source>
        <dbReference type="ARBA" id="ARBA00022452"/>
    </source>
</evidence>
<evidence type="ECO:0000259" key="17">
    <source>
        <dbReference type="Pfam" id="PF00593"/>
    </source>
</evidence>
<keyword evidence="9" id="KW-0406">Ion transport</keyword>
<evidence type="ECO:0000256" key="14">
    <source>
        <dbReference type="PROSITE-ProRule" id="PRU01360"/>
    </source>
</evidence>
<sequence length="726" mass="78298">MVRVPNSPTATAPSQPSRRSASSGASRPGQRAARTAAAPARPSAPGRQNVQAGQDPRGPINGYVATRSLTGTKTNTPLMEIPQSISVIGREEIRDQNPGNFAEALRYAPGVSAQTFGADTRNDWFKIRGFDAQDVGLFLDGLQLSSFAFATWKFPPFGIERIDILRGPSAVLYGGSGPGGLVNIISKTPPLTPLNYVETGVNSFGNAYLSFDFGGPVATSTGPSNELFYRLLGTVKGGDTQTAFTPDNNYFVAPSVTYKPDIDTTLTILASASRNDTRVQNFLPYVGTVVNAPFGRIPTGLFASDPSVDSFRREQEMIGYQFEKNLTDDLTFRQNARFAHDDVQFQTLLGNGYAGNPASALLSRFNDFAHDSANQADLDSSLEYRFATGLVQHKALVGVDLKSYEISDLQAFDFATPALNLLNPVYGVPQGFPSTVFADQTITQKQAGLYAQDQLKLGRLTLVLSGRNDWVNTYDNNRLLPSESRDDSKFSGRAGLIYNTDLGIAPYISYATSYNPIIGTNATTGQLFLPETGVQTEAGVKIEPAGFDGYFGASVFDLKRQNVLTTDPNNALQSIQTGEVTSRGIELEAVANVMPGLKVTGAFTNFNIFVSKDLNPALIGTVPTNTPSEIASLWGDYTFQTGQLAGFGFGAGVRYNGISYADTANSLVVPAYVLGDLAVHYEVNNWRFALNVTNITDKIYVGSCQTATACFYGDRRRAVASVSYKW</sequence>
<keyword evidence="8" id="KW-0408">Iron</keyword>
<evidence type="ECO:0000256" key="16">
    <source>
        <dbReference type="SAM" id="MobiDB-lite"/>
    </source>
</evidence>
<accession>A0A1H1QJL7</accession>
<evidence type="ECO:0000256" key="8">
    <source>
        <dbReference type="ARBA" id="ARBA00023004"/>
    </source>
</evidence>
<gene>
    <name evidence="19" type="ORF">SAMN05444158_1425</name>
</gene>
<dbReference type="SUPFAM" id="SSF56935">
    <property type="entry name" value="Porins"/>
    <property type="match status" value="1"/>
</dbReference>
<keyword evidence="6 14" id="KW-0812">Transmembrane</keyword>
<keyword evidence="7" id="KW-0732">Signal</keyword>
<evidence type="ECO:0000256" key="11">
    <source>
        <dbReference type="ARBA" id="ARBA00023136"/>
    </source>
</evidence>
<keyword evidence="10 15" id="KW-0798">TonB box</keyword>
<dbReference type="InterPro" id="IPR010105">
    <property type="entry name" value="TonB_sidphr_rcpt"/>
</dbReference>
<evidence type="ECO:0000256" key="3">
    <source>
        <dbReference type="ARBA" id="ARBA00022448"/>
    </source>
</evidence>
<dbReference type="PROSITE" id="PS52016">
    <property type="entry name" value="TONB_DEPENDENT_REC_3"/>
    <property type="match status" value="1"/>
</dbReference>
<keyword evidence="3 14" id="KW-0813">Transport</keyword>
<keyword evidence="12" id="KW-0675">Receptor</keyword>
<dbReference type="AlphaFoldDB" id="A0A1H1QJL7"/>
<keyword evidence="4 14" id="KW-1134">Transmembrane beta strand</keyword>
<evidence type="ECO:0000256" key="1">
    <source>
        <dbReference type="ARBA" id="ARBA00004571"/>
    </source>
</evidence>
<evidence type="ECO:0000256" key="13">
    <source>
        <dbReference type="ARBA" id="ARBA00023237"/>
    </source>
</evidence>
<evidence type="ECO:0000256" key="2">
    <source>
        <dbReference type="ARBA" id="ARBA00009810"/>
    </source>
</evidence>
<keyword evidence="5" id="KW-0410">Iron transport</keyword>
<feature type="compositionally biased region" description="Low complexity" evidence="16">
    <location>
        <begin position="12"/>
        <end position="48"/>
    </location>
</feature>
<dbReference type="Pfam" id="PF07715">
    <property type="entry name" value="Plug"/>
    <property type="match status" value="1"/>
</dbReference>
<dbReference type="InterPro" id="IPR000531">
    <property type="entry name" value="Beta-barrel_TonB"/>
</dbReference>
<evidence type="ECO:0000313" key="20">
    <source>
        <dbReference type="Proteomes" id="UP000243904"/>
    </source>
</evidence>
<evidence type="ECO:0000256" key="7">
    <source>
        <dbReference type="ARBA" id="ARBA00022729"/>
    </source>
</evidence>